<name>W1QII1_OGAPD</name>
<evidence type="ECO:0000313" key="2">
    <source>
        <dbReference type="EMBL" id="ESX01390.1"/>
    </source>
</evidence>
<feature type="region of interest" description="Disordered" evidence="1">
    <location>
        <begin position="50"/>
        <end position="83"/>
    </location>
</feature>
<dbReference type="RefSeq" id="XP_013936224.1">
    <property type="nucleotide sequence ID" value="XM_014080749.1"/>
</dbReference>
<evidence type="ECO:0000256" key="1">
    <source>
        <dbReference type="SAM" id="MobiDB-lite"/>
    </source>
</evidence>
<comment type="caution">
    <text evidence="2">The sequence shown here is derived from an EMBL/GenBank/DDBJ whole genome shotgun (WGS) entry which is preliminary data.</text>
</comment>
<protein>
    <submittedName>
        <fullName evidence="2">Uncharacterized protein</fullName>
    </submittedName>
</protein>
<gene>
    <name evidence="2" type="ORF">HPODL_00786</name>
</gene>
<dbReference type="HOGENOM" id="CLU_1971176_0_0_1"/>
<sequence length="127" mass="13686">MITVKAKRQGLTVFVSVPPGSGVGELKQRLAEMLNSAGGLLLHSEPVGLSQTDVDVPVPSFEEAEEDEEAAQSDEAEEGREKVTAEGLRIAVLDDEIREVDELELHDGLAVAFAWGDEQFSVAQPQE</sequence>
<accession>W1QII1</accession>
<feature type="compositionally biased region" description="Acidic residues" evidence="1">
    <location>
        <begin position="62"/>
        <end position="78"/>
    </location>
</feature>
<dbReference type="KEGG" id="opa:HPODL_00786"/>
<dbReference type="GeneID" id="25770255"/>
<dbReference type="EMBL" id="AEOI02000005">
    <property type="protein sequence ID" value="ESX01390.1"/>
    <property type="molecule type" value="Genomic_DNA"/>
</dbReference>
<dbReference type="OMA" id="RICQPTI"/>
<keyword evidence="3" id="KW-1185">Reference proteome</keyword>
<organism evidence="2 3">
    <name type="scientific">Ogataea parapolymorpha (strain ATCC 26012 / BCRC 20466 / JCM 22074 / NRRL Y-7560 / DL-1)</name>
    <name type="common">Yeast</name>
    <name type="synonym">Hansenula polymorpha</name>
    <dbReference type="NCBI Taxonomy" id="871575"/>
    <lineage>
        <taxon>Eukaryota</taxon>
        <taxon>Fungi</taxon>
        <taxon>Dikarya</taxon>
        <taxon>Ascomycota</taxon>
        <taxon>Saccharomycotina</taxon>
        <taxon>Pichiomycetes</taxon>
        <taxon>Pichiales</taxon>
        <taxon>Pichiaceae</taxon>
        <taxon>Ogataea</taxon>
    </lineage>
</organism>
<dbReference type="OrthoDB" id="3995118at2759"/>
<reference evidence="2 3" key="1">
    <citation type="journal article" date="2013" name="BMC Genomics">
        <title>Genome sequence and analysis of methylotrophic yeast Hansenula polymorpha DL1.</title>
        <authorList>
            <person name="Ravin N.V."/>
            <person name="Eldarov M.A."/>
            <person name="Kadnikov V.V."/>
            <person name="Beletsky A.V."/>
            <person name="Schneider J."/>
            <person name="Mardanova E.S."/>
            <person name="Smekalova E.M."/>
            <person name="Zvereva M.I."/>
            <person name="Dontsova O.A."/>
            <person name="Mardanov A.V."/>
            <person name="Skryabin K.G."/>
        </authorList>
    </citation>
    <scope>NUCLEOTIDE SEQUENCE [LARGE SCALE GENOMIC DNA]</scope>
    <source>
        <strain evidence="3">ATCC 26012 / BCRC 20466 / JCM 22074 / NRRL Y-7560 / DL-1</strain>
    </source>
</reference>
<dbReference type="Proteomes" id="UP000008673">
    <property type="component" value="Unassembled WGS sequence"/>
</dbReference>
<dbReference type="AlphaFoldDB" id="W1QII1"/>
<proteinExistence type="predicted"/>
<evidence type="ECO:0000313" key="3">
    <source>
        <dbReference type="Proteomes" id="UP000008673"/>
    </source>
</evidence>